<evidence type="ECO:0000256" key="1">
    <source>
        <dbReference type="SAM" id="MobiDB-lite"/>
    </source>
</evidence>
<evidence type="ECO:0000313" key="2">
    <source>
        <dbReference type="EMBL" id="KAF2866251.1"/>
    </source>
</evidence>
<feature type="compositionally biased region" description="Basic and acidic residues" evidence="1">
    <location>
        <begin position="142"/>
        <end position="153"/>
    </location>
</feature>
<sequence>MINTAPGNHTSSPPKLTLRQQWDILYHHLETIPFNQTQTQTPPSLWLSSLDRNVLLTALAKHRSELALLLSTSPTTSPRRKSSTLQSPNHEYALGPRNPRFPPPQIAPELCGQHQHGGHGLHQQHPRHAGPLAPAHAHHHASPHDHRRSDSQSHIRAASTSSSSSSHRLLLRQQQQPQPPVPPTAIAITTAAKHPAVDFDVDAPASSPASPTFGPRRFHAFSGTVARRRSFQQGAAGSPVEGVEGGVWHVGRDVGVRGCRSHSMSERERGLEQRILWEAAWKEIEARLEEYVDRFGGVGDAEMNRKGNQELWMELFMLRSEREGLR</sequence>
<proteinExistence type="predicted"/>
<evidence type="ECO:0000313" key="3">
    <source>
        <dbReference type="Proteomes" id="UP000481861"/>
    </source>
</evidence>
<dbReference type="EMBL" id="JAADJZ010000028">
    <property type="protein sequence ID" value="KAF2866251.1"/>
    <property type="molecule type" value="Genomic_DNA"/>
</dbReference>
<gene>
    <name evidence="2" type="ORF">BDV95DRAFT_598896</name>
</gene>
<reference evidence="2 3" key="1">
    <citation type="submission" date="2020-01" db="EMBL/GenBank/DDBJ databases">
        <authorList>
            <consortium name="DOE Joint Genome Institute"/>
            <person name="Haridas S."/>
            <person name="Albert R."/>
            <person name="Binder M."/>
            <person name="Bloem J."/>
            <person name="Labutti K."/>
            <person name="Salamov A."/>
            <person name="Andreopoulos B."/>
            <person name="Baker S.E."/>
            <person name="Barry K."/>
            <person name="Bills G."/>
            <person name="Bluhm B.H."/>
            <person name="Cannon C."/>
            <person name="Castanera R."/>
            <person name="Culley D.E."/>
            <person name="Daum C."/>
            <person name="Ezra D."/>
            <person name="Gonzalez J.B."/>
            <person name="Henrissat B."/>
            <person name="Kuo A."/>
            <person name="Liang C."/>
            <person name="Lipzen A."/>
            <person name="Lutzoni F."/>
            <person name="Magnuson J."/>
            <person name="Mondo S."/>
            <person name="Nolan M."/>
            <person name="Ohm R."/>
            <person name="Pangilinan J."/>
            <person name="Park H.-J.H."/>
            <person name="Ramirez L."/>
            <person name="Alfaro M."/>
            <person name="Sun H."/>
            <person name="Tritt A."/>
            <person name="Yoshinaga Y."/>
            <person name="Zwiers L.-H.L."/>
            <person name="Turgeon B.G."/>
            <person name="Goodwin S.B."/>
            <person name="Spatafora J.W."/>
            <person name="Crous P.W."/>
            <person name="Grigoriev I.V."/>
        </authorList>
    </citation>
    <scope>NUCLEOTIDE SEQUENCE [LARGE SCALE GENOMIC DNA]</scope>
    <source>
        <strain evidence="2 3">CBS 611.86</strain>
    </source>
</reference>
<accession>A0A7C8I2F0</accession>
<feature type="compositionally biased region" description="Basic residues" evidence="1">
    <location>
        <begin position="116"/>
        <end position="128"/>
    </location>
</feature>
<feature type="compositionally biased region" description="Low complexity" evidence="1">
    <location>
        <begin position="154"/>
        <end position="176"/>
    </location>
</feature>
<organism evidence="2 3">
    <name type="scientific">Massariosphaeria phaeospora</name>
    <dbReference type="NCBI Taxonomy" id="100035"/>
    <lineage>
        <taxon>Eukaryota</taxon>
        <taxon>Fungi</taxon>
        <taxon>Dikarya</taxon>
        <taxon>Ascomycota</taxon>
        <taxon>Pezizomycotina</taxon>
        <taxon>Dothideomycetes</taxon>
        <taxon>Pleosporomycetidae</taxon>
        <taxon>Pleosporales</taxon>
        <taxon>Pleosporales incertae sedis</taxon>
        <taxon>Massariosphaeria</taxon>
    </lineage>
</organism>
<dbReference type="OrthoDB" id="3764847at2759"/>
<protein>
    <submittedName>
        <fullName evidence="2">Uncharacterized protein</fullName>
    </submittedName>
</protein>
<dbReference type="AlphaFoldDB" id="A0A7C8I2F0"/>
<keyword evidence="3" id="KW-1185">Reference proteome</keyword>
<comment type="caution">
    <text evidence="2">The sequence shown here is derived from an EMBL/GenBank/DDBJ whole genome shotgun (WGS) entry which is preliminary data.</text>
</comment>
<feature type="region of interest" description="Disordered" evidence="1">
    <location>
        <begin position="71"/>
        <end position="184"/>
    </location>
</feature>
<name>A0A7C8I2F0_9PLEO</name>
<dbReference type="Proteomes" id="UP000481861">
    <property type="component" value="Unassembled WGS sequence"/>
</dbReference>